<comment type="caution">
    <text evidence="2">The sequence shown here is derived from an EMBL/GenBank/DDBJ whole genome shotgun (WGS) entry which is preliminary data.</text>
</comment>
<evidence type="ECO:0000259" key="1">
    <source>
        <dbReference type="PROSITE" id="PS50846"/>
    </source>
</evidence>
<dbReference type="RefSeq" id="WP_078363150.1">
    <property type="nucleotide sequence ID" value="NZ_MTJN01000002.1"/>
</dbReference>
<gene>
    <name evidence="2" type="ORF">RF819_00405</name>
</gene>
<organism evidence="2 3">
    <name type="scientific">Rhodoferax fermentans</name>
    <dbReference type="NCBI Taxonomy" id="28066"/>
    <lineage>
        <taxon>Bacteria</taxon>
        <taxon>Pseudomonadati</taxon>
        <taxon>Pseudomonadota</taxon>
        <taxon>Betaproteobacteria</taxon>
        <taxon>Burkholderiales</taxon>
        <taxon>Comamonadaceae</taxon>
        <taxon>Rhodoferax</taxon>
    </lineage>
</organism>
<dbReference type="PROSITE" id="PS50846">
    <property type="entry name" value="HMA_2"/>
    <property type="match status" value="1"/>
</dbReference>
<dbReference type="STRING" id="28066.RF819_00405"/>
<dbReference type="Pfam" id="PF00403">
    <property type="entry name" value="HMA"/>
    <property type="match status" value="1"/>
</dbReference>
<dbReference type="EMBL" id="MTJN01000002">
    <property type="protein sequence ID" value="OOV05372.1"/>
    <property type="molecule type" value="Genomic_DNA"/>
</dbReference>
<keyword evidence="3" id="KW-1185">Reference proteome</keyword>
<sequence>MNQSFTVTGMTCGHCEKAVARAVKGIDPKAEVTIDRHLNKVEVVSTCAPELISKAITDEGYIVVQ</sequence>
<dbReference type="CDD" id="cd00371">
    <property type="entry name" value="HMA"/>
    <property type="match status" value="1"/>
</dbReference>
<dbReference type="Gene3D" id="3.30.70.100">
    <property type="match status" value="1"/>
</dbReference>
<dbReference type="InterPro" id="IPR006121">
    <property type="entry name" value="HMA_dom"/>
</dbReference>
<dbReference type="OrthoDB" id="9813965at2"/>
<evidence type="ECO:0000313" key="2">
    <source>
        <dbReference type="EMBL" id="OOV05372.1"/>
    </source>
</evidence>
<dbReference type="InterPro" id="IPR036163">
    <property type="entry name" value="HMA_dom_sf"/>
</dbReference>
<reference evidence="2 3" key="1">
    <citation type="submission" date="2017-01" db="EMBL/GenBank/DDBJ databases">
        <title>Genome sequencing of Rhodoferax fermentans JCM 7819.</title>
        <authorList>
            <person name="Kim Y.J."/>
            <person name="Farh M.E.-A."/>
            <person name="Yang D.-C."/>
        </authorList>
    </citation>
    <scope>NUCLEOTIDE SEQUENCE [LARGE SCALE GENOMIC DNA]</scope>
    <source>
        <strain evidence="2 3">JCM 7819</strain>
    </source>
</reference>
<protein>
    <submittedName>
        <fullName evidence="2">Heavy metal transport/detoxification protein</fullName>
    </submittedName>
</protein>
<dbReference type="Proteomes" id="UP000190750">
    <property type="component" value="Unassembled WGS sequence"/>
</dbReference>
<name>A0A1T1AMJ1_RHOFE</name>
<feature type="domain" description="HMA" evidence="1">
    <location>
        <begin position="1"/>
        <end position="64"/>
    </location>
</feature>
<proteinExistence type="predicted"/>
<evidence type="ECO:0000313" key="3">
    <source>
        <dbReference type="Proteomes" id="UP000190750"/>
    </source>
</evidence>
<dbReference type="SUPFAM" id="SSF55008">
    <property type="entry name" value="HMA, heavy metal-associated domain"/>
    <property type="match status" value="1"/>
</dbReference>
<dbReference type="GO" id="GO:0046872">
    <property type="term" value="F:metal ion binding"/>
    <property type="evidence" value="ECO:0007669"/>
    <property type="project" value="InterPro"/>
</dbReference>
<dbReference type="AlphaFoldDB" id="A0A1T1AMJ1"/>
<accession>A0A1T1AMJ1</accession>